<comment type="subcellular location">
    <subcellularLocation>
        <location evidence="1">Cytoplasm</location>
        <location evidence="1">Cytoskeleton</location>
        <location evidence="1">Cilium basal body</location>
    </subcellularLocation>
    <subcellularLocation>
        <location evidence="2">Cytoplasm</location>
        <location evidence="2">Cytoskeleton</location>
        <location evidence="2">Microtubule organizing center</location>
        <location evidence="2">Centrosome</location>
    </subcellularLocation>
</comment>
<protein>
    <submittedName>
        <fullName evidence="9">LisH domain-containing protein C16orf63 homolog</fullName>
    </submittedName>
</protein>
<dbReference type="Pfam" id="PF09398">
    <property type="entry name" value="FOP_dimer"/>
    <property type="match status" value="1"/>
</dbReference>
<evidence type="ECO:0000256" key="2">
    <source>
        <dbReference type="ARBA" id="ARBA00004300"/>
    </source>
</evidence>
<organism evidence="9">
    <name type="scientific">Lepeophtheirus salmonis</name>
    <name type="common">Salmon louse</name>
    <name type="synonym">Caligus salmonis</name>
    <dbReference type="NCBI Taxonomy" id="72036"/>
    <lineage>
        <taxon>Eukaryota</taxon>
        <taxon>Metazoa</taxon>
        <taxon>Ecdysozoa</taxon>
        <taxon>Arthropoda</taxon>
        <taxon>Crustacea</taxon>
        <taxon>Multicrustacea</taxon>
        <taxon>Hexanauplia</taxon>
        <taxon>Copepoda</taxon>
        <taxon>Siphonostomatoida</taxon>
        <taxon>Caligidae</taxon>
        <taxon>Lepeophtheirus</taxon>
    </lineage>
</organism>
<accession>D3PFL8</accession>
<dbReference type="PANTHER" id="PTHR15431:SF4">
    <property type="entry name" value="PROTEIN TONNEAU 1B"/>
    <property type="match status" value="1"/>
</dbReference>
<dbReference type="InterPro" id="IPR018993">
    <property type="entry name" value="FOP_dimerisation-dom_N"/>
</dbReference>
<dbReference type="Gene3D" id="1.20.960.40">
    <property type="match status" value="1"/>
</dbReference>
<evidence type="ECO:0000256" key="1">
    <source>
        <dbReference type="ARBA" id="ARBA00004120"/>
    </source>
</evidence>
<dbReference type="GO" id="GO:0005813">
    <property type="term" value="C:centrosome"/>
    <property type="evidence" value="ECO:0007669"/>
    <property type="project" value="UniProtKB-SubCell"/>
</dbReference>
<dbReference type="GO" id="GO:0034453">
    <property type="term" value="P:microtubule anchoring"/>
    <property type="evidence" value="ECO:0007669"/>
    <property type="project" value="InterPro"/>
</dbReference>
<gene>
    <name evidence="9" type="primary">CP063</name>
</gene>
<dbReference type="SMART" id="SM00667">
    <property type="entry name" value="LisH"/>
    <property type="match status" value="1"/>
</dbReference>
<evidence type="ECO:0000256" key="4">
    <source>
        <dbReference type="ARBA" id="ARBA00022490"/>
    </source>
</evidence>
<reference evidence="9" key="1">
    <citation type="submission" date="2010-03" db="EMBL/GenBank/DDBJ databases">
        <title>Lepeophtheirus salmonis ESTs and full-length cDNAs.</title>
        <authorList>
            <person name="Yasuike M."/>
            <person name="von Schalburg K."/>
            <person name="Cooper G."/>
            <person name="Leong J."/>
            <person name="Jones S.R.M."/>
            <person name="Koop B.F."/>
        </authorList>
    </citation>
    <scope>NUCLEOTIDE SEQUENCE</scope>
    <source>
        <tissue evidence="9">Whole</tissue>
    </source>
</reference>
<evidence type="ECO:0000256" key="7">
    <source>
        <dbReference type="ARBA" id="ARBA00023273"/>
    </source>
</evidence>
<dbReference type="AlphaFoldDB" id="D3PFL8"/>
<keyword evidence="5" id="KW-0970">Cilium biogenesis/degradation</keyword>
<evidence type="ECO:0000256" key="3">
    <source>
        <dbReference type="ARBA" id="ARBA00005385"/>
    </source>
</evidence>
<comment type="similarity">
    <text evidence="3">Belongs to the CEP43 family.</text>
</comment>
<dbReference type="EMBL" id="BT120424">
    <property type="protein sequence ID" value="ADD24064.1"/>
    <property type="molecule type" value="mRNA"/>
</dbReference>
<dbReference type="InterPro" id="IPR006594">
    <property type="entry name" value="LisH"/>
</dbReference>
<sequence length="117" mass="13535">MASEEELRDSIRQSLDKRGVLSDIKSRLRLEILKSLNEEPEKEVKEESEDNFLINELIKEYCSWNGYLHTSRVLSEESGHPSVDLSRSQLESSFRMNPGPNSRKVPLLYTLLSIIKK</sequence>
<dbReference type="PANTHER" id="PTHR15431">
    <property type="entry name" value="FGFR1 ONCOGENE PARTNER/LISH DOMAIN-CONTAINING PROTEIN"/>
    <property type="match status" value="1"/>
</dbReference>
<keyword evidence="7" id="KW-0966">Cell projection</keyword>
<evidence type="ECO:0000313" key="9">
    <source>
        <dbReference type="EMBL" id="ADD24064.1"/>
    </source>
</evidence>
<keyword evidence="6" id="KW-0206">Cytoskeleton</keyword>
<proteinExistence type="evidence at transcript level"/>
<dbReference type="GO" id="GO:0030030">
    <property type="term" value="P:cell projection organization"/>
    <property type="evidence" value="ECO:0007669"/>
    <property type="project" value="UniProtKB-KW"/>
</dbReference>
<evidence type="ECO:0000256" key="5">
    <source>
        <dbReference type="ARBA" id="ARBA00022794"/>
    </source>
</evidence>
<keyword evidence="4" id="KW-0963">Cytoplasm</keyword>
<evidence type="ECO:0000256" key="6">
    <source>
        <dbReference type="ARBA" id="ARBA00023212"/>
    </source>
</evidence>
<dbReference type="PROSITE" id="PS50896">
    <property type="entry name" value="LISH"/>
    <property type="match status" value="1"/>
</dbReference>
<feature type="domain" description="FGFR1 oncogene partner (FOP) N-terminal dimerisation" evidence="8">
    <location>
        <begin position="47"/>
        <end position="113"/>
    </location>
</feature>
<evidence type="ECO:0000259" key="8">
    <source>
        <dbReference type="Pfam" id="PF09398"/>
    </source>
</evidence>
<name>D3PFL8_LEPSM</name>